<dbReference type="PATRIC" id="fig|999431.4.peg.72"/>
<feature type="domain" description="Pyridoxamine 5'-phosphate oxidase N-terminal" evidence="1">
    <location>
        <begin position="10"/>
        <end position="108"/>
    </location>
</feature>
<accession>M2BZ87</accession>
<organism evidence="2">
    <name type="scientific">Treponema denticola H1-T</name>
    <dbReference type="NCBI Taxonomy" id="999431"/>
    <lineage>
        <taxon>Bacteria</taxon>
        <taxon>Pseudomonadati</taxon>
        <taxon>Spirochaetota</taxon>
        <taxon>Spirochaetia</taxon>
        <taxon>Spirochaetales</taxon>
        <taxon>Treponemataceae</taxon>
        <taxon>Treponema</taxon>
    </lineage>
</organism>
<evidence type="ECO:0000313" key="2">
    <source>
        <dbReference type="EMBL" id="EMB34530.1"/>
    </source>
</evidence>
<dbReference type="Proteomes" id="UP000011708">
    <property type="component" value="Chromosome"/>
</dbReference>
<dbReference type="InterPro" id="IPR012349">
    <property type="entry name" value="Split_barrel_FMN-bd"/>
</dbReference>
<dbReference type="RefSeq" id="WP_002686745.1">
    <property type="nucleotide sequence ID" value="NZ_CM001794.1"/>
</dbReference>
<sequence length="165" mass="19116">MERKLSINDIAAYLDEIGLQYMATIGLDGKPKVRPVQYMILRDDKLWFCTNSEKAMYAELQKSPFIDLCGSRLQKDEITTAWIRFSAEVVFPAESEEIRGIKKAIMQKSKIVRELYNNNQEHPLFKVFYLNNICGSVNNLGHVKGLEERNDFSRPIEFSFKEGEL</sequence>
<dbReference type="HOGENOM" id="CLU_137964_0_0_12"/>
<reference evidence="2" key="1">
    <citation type="submission" date="2012-01" db="EMBL/GenBank/DDBJ databases">
        <title>The Genome Sequence of Treponema denticola H1-T.</title>
        <authorList>
            <consortium name="The Broad Institute Genome Sequencing Platform"/>
            <person name="Earl A."/>
            <person name="Ward D."/>
            <person name="Feldgarden M."/>
            <person name="Gevers D."/>
            <person name="Blanton J.M."/>
            <person name="Fenno C.J."/>
            <person name="Baranova O.V."/>
            <person name="Mathney J."/>
            <person name="Dewhirst F.E."/>
            <person name="Izard J."/>
            <person name="Young S.K."/>
            <person name="Zeng Q."/>
            <person name="Gargeya S."/>
            <person name="Fitzgerald M."/>
            <person name="Haas B."/>
            <person name="Abouelleil A."/>
            <person name="Alvarado L."/>
            <person name="Arachchi H.M."/>
            <person name="Berlin A."/>
            <person name="Chapman S.B."/>
            <person name="Gearin G."/>
            <person name="Goldberg J."/>
            <person name="Griggs A."/>
            <person name="Gujja S."/>
            <person name="Hansen M."/>
            <person name="Heiman D."/>
            <person name="Howarth C."/>
            <person name="Larimer J."/>
            <person name="Lui A."/>
            <person name="MacDonald P.J.P."/>
            <person name="McCowen C."/>
            <person name="Montmayeur A."/>
            <person name="Murphy C."/>
            <person name="Neiman D."/>
            <person name="Pearson M."/>
            <person name="Priest M."/>
            <person name="Roberts A."/>
            <person name="Saif S."/>
            <person name="Shea T."/>
            <person name="Sisk P."/>
            <person name="Stolte C."/>
            <person name="Sykes S."/>
            <person name="Wortman J."/>
            <person name="Nusbaum C."/>
            <person name="Birren B."/>
        </authorList>
    </citation>
    <scope>NUCLEOTIDE SEQUENCE [LARGE SCALE GENOMIC DNA]</scope>
    <source>
        <strain evidence="2">H1-T</strain>
    </source>
</reference>
<protein>
    <recommendedName>
        <fullName evidence="1">Pyridoxamine 5'-phosphate oxidase N-terminal domain-containing protein</fullName>
    </recommendedName>
</protein>
<name>M2BZ87_TREDN</name>
<dbReference type="InterPro" id="IPR011576">
    <property type="entry name" value="Pyridox_Oxase_N"/>
</dbReference>
<dbReference type="AlphaFoldDB" id="M2BZ87"/>
<dbReference type="Pfam" id="PF01243">
    <property type="entry name" value="PNPOx_N"/>
    <property type="match status" value="1"/>
</dbReference>
<dbReference type="SUPFAM" id="SSF50475">
    <property type="entry name" value="FMN-binding split barrel"/>
    <property type="match status" value="1"/>
</dbReference>
<proteinExistence type="predicted"/>
<comment type="caution">
    <text evidence="2">The sequence shown here is derived from an EMBL/GenBank/DDBJ whole genome shotgun (WGS) entry which is preliminary data.</text>
</comment>
<dbReference type="Gene3D" id="2.30.110.10">
    <property type="entry name" value="Electron Transport, Fmn-binding Protein, Chain A"/>
    <property type="match status" value="1"/>
</dbReference>
<evidence type="ECO:0000259" key="1">
    <source>
        <dbReference type="Pfam" id="PF01243"/>
    </source>
</evidence>
<gene>
    <name evidence="2" type="ORF">HMPREF9725_00069</name>
</gene>
<dbReference type="EMBL" id="AGDW01000001">
    <property type="protein sequence ID" value="EMB34530.1"/>
    <property type="molecule type" value="Genomic_DNA"/>
</dbReference>